<evidence type="ECO:0000313" key="3">
    <source>
        <dbReference type="EMBL" id="EMR03939.1"/>
    </source>
</evidence>
<dbReference type="Gene3D" id="2.60.40.3140">
    <property type="match status" value="1"/>
</dbReference>
<dbReference type="AlphaFoldDB" id="M7NZZ3"/>
<dbReference type="RefSeq" id="WP_009194308.1">
    <property type="nucleotide sequence ID" value="NZ_AODQ01000014.1"/>
</dbReference>
<dbReference type="Pfam" id="PF12969">
    <property type="entry name" value="DUF3857"/>
    <property type="match status" value="1"/>
</dbReference>
<dbReference type="eggNOG" id="COG1305">
    <property type="taxonomic scope" value="Bacteria"/>
</dbReference>
<keyword evidence="1" id="KW-0732">Signal</keyword>
<feature type="chain" id="PRO_5004082671" description="DUF3857 domain-containing protein" evidence="1">
    <location>
        <begin position="25"/>
        <end position="661"/>
    </location>
</feature>
<dbReference type="EMBL" id="AODQ01000014">
    <property type="protein sequence ID" value="EMR03939.1"/>
    <property type="molecule type" value="Genomic_DNA"/>
</dbReference>
<dbReference type="InterPro" id="IPR024618">
    <property type="entry name" value="DUF3857"/>
</dbReference>
<sequence length="661" mass="75491">MQQTRYILPLLAGLLLALPLAALAQGYEAYSWDKSPKLAKLPPAEIKAHQEITLLRHVQYEFVYESNNSPTMYYTRHETTRVNNDKAVAANNRIYIPMYRVQELVDVRARTIQPDGRVVEINKADIKEVEDKEAGAGYKIFAIDGAVVGSEIEFYYTCKMTPKFYGREYFQGDSPLRKSSFKLIAPANLQFEFKSYNGYAEVVEQEGDEKRNIYTASAEGVAPLKSEAFASYNDNRKRIEFKLTYNSVNGNVKLFTWENAGKNLYENIHGLDKQEDKEVAKLLKAMKVDQYSTPYLKAAAIEDWVKTKFYINTNSDASDHIGAIARNKFGSKFGITRLTVALLEKAGIPLELVLTSDRGDVKLDGSFESYNYLEDYLIYLPGEEKYIAPYMPQYRLGMTPAEFTANWGLFVRTKMIRDYAHPISEIKYIAAPKADDNHDNMVVAVDFSEDLSANTIKLDRSFKGYQASYIKSALPMLEESRRQELLKELVKFMAQDSDIEEMKFASTDVSFKNFQDPLVVNSRFKSAAFIDRAGGTVLFKVGELIGPQSELYQEEKRLMPVENEYNRSYLRTITVTIPKGYEIQNLKDLAIKASAKDDKQEVVYKFDSSYKLEGNTLTVEVSEFYESIYFPLERFEDFRKVINAAADFNKIVLVMKKGKQG</sequence>
<dbReference type="STRING" id="1279009.ADICEAN_00906"/>
<proteinExistence type="predicted"/>
<dbReference type="PATRIC" id="fig|1279009.4.peg.918"/>
<dbReference type="OrthoDB" id="1153981at2"/>
<evidence type="ECO:0000259" key="2">
    <source>
        <dbReference type="Pfam" id="PF12969"/>
    </source>
</evidence>
<keyword evidence="4" id="KW-1185">Reference proteome</keyword>
<feature type="signal peptide" evidence="1">
    <location>
        <begin position="1"/>
        <end position="24"/>
    </location>
</feature>
<organism evidence="3 4">
    <name type="scientific">Cesiribacter andamanensis AMV16</name>
    <dbReference type="NCBI Taxonomy" id="1279009"/>
    <lineage>
        <taxon>Bacteria</taxon>
        <taxon>Pseudomonadati</taxon>
        <taxon>Bacteroidota</taxon>
        <taxon>Cytophagia</taxon>
        <taxon>Cytophagales</taxon>
        <taxon>Cesiribacteraceae</taxon>
        <taxon>Cesiribacter</taxon>
    </lineage>
</organism>
<evidence type="ECO:0000313" key="4">
    <source>
        <dbReference type="Proteomes" id="UP000011910"/>
    </source>
</evidence>
<reference evidence="3 4" key="1">
    <citation type="journal article" date="2013" name="Genome Announc.">
        <title>Draft Genome Sequence of Cesiribacter andamanensis Strain AMV16T, Isolated from a Soil Sample from a Mud Volcano in the Andaman Islands, India.</title>
        <authorList>
            <person name="Shivaji S."/>
            <person name="Ara S."/>
            <person name="Begum Z."/>
            <person name="Srinivas T.N."/>
            <person name="Singh A."/>
            <person name="Kumar Pinnaka A."/>
        </authorList>
    </citation>
    <scope>NUCLEOTIDE SEQUENCE [LARGE SCALE GENOMIC DNA]</scope>
    <source>
        <strain evidence="3 4">AMV16</strain>
    </source>
</reference>
<accession>M7NZZ3</accession>
<dbReference type="Gene3D" id="2.60.120.1130">
    <property type="match status" value="1"/>
</dbReference>
<protein>
    <recommendedName>
        <fullName evidence="2">DUF3857 domain-containing protein</fullName>
    </recommendedName>
</protein>
<name>M7NZZ3_9BACT</name>
<dbReference type="Proteomes" id="UP000011910">
    <property type="component" value="Unassembled WGS sequence"/>
</dbReference>
<evidence type="ECO:0000256" key="1">
    <source>
        <dbReference type="SAM" id="SignalP"/>
    </source>
</evidence>
<comment type="caution">
    <text evidence="3">The sequence shown here is derived from an EMBL/GenBank/DDBJ whole genome shotgun (WGS) entry which is preliminary data.</text>
</comment>
<feature type="domain" description="DUF3857" evidence="2">
    <location>
        <begin position="71"/>
        <end position="224"/>
    </location>
</feature>
<gene>
    <name evidence="3" type="ORF">ADICEAN_00906</name>
</gene>